<accession>A0AAV2H0F1</accession>
<sequence>GVFSVPTASRGFGLFPLLFMISAGRDIFFIKLLYHTVINLTCGMILNS</sequence>
<protein>
    <submittedName>
        <fullName evidence="2">Uncharacterized protein</fullName>
    </submittedName>
</protein>
<feature type="non-terminal residue" evidence="2">
    <location>
        <position position="48"/>
    </location>
</feature>
<feature type="non-terminal residue" evidence="2">
    <location>
        <position position="1"/>
    </location>
</feature>
<keyword evidence="3" id="KW-1185">Reference proteome</keyword>
<dbReference type="AlphaFoldDB" id="A0AAV2H0F1"/>
<keyword evidence="1" id="KW-0812">Transmembrane</keyword>
<keyword evidence="1" id="KW-0472">Membrane</keyword>
<comment type="caution">
    <text evidence="2">The sequence shown here is derived from an EMBL/GenBank/DDBJ whole genome shotgun (WGS) entry which is preliminary data.</text>
</comment>
<gene>
    <name evidence="2" type="ORF">GSLYS_00001312001</name>
</gene>
<dbReference type="EMBL" id="CAXITT010000012">
    <property type="protein sequence ID" value="CAL1527135.1"/>
    <property type="molecule type" value="Genomic_DNA"/>
</dbReference>
<proteinExistence type="predicted"/>
<evidence type="ECO:0000313" key="2">
    <source>
        <dbReference type="EMBL" id="CAL1527135.1"/>
    </source>
</evidence>
<keyword evidence="1" id="KW-1133">Transmembrane helix</keyword>
<evidence type="ECO:0000313" key="3">
    <source>
        <dbReference type="Proteomes" id="UP001497497"/>
    </source>
</evidence>
<feature type="transmembrane region" description="Helical" evidence="1">
    <location>
        <begin position="12"/>
        <end position="34"/>
    </location>
</feature>
<evidence type="ECO:0000256" key="1">
    <source>
        <dbReference type="SAM" id="Phobius"/>
    </source>
</evidence>
<name>A0AAV2H0F1_LYMST</name>
<dbReference type="Proteomes" id="UP001497497">
    <property type="component" value="Unassembled WGS sequence"/>
</dbReference>
<organism evidence="2 3">
    <name type="scientific">Lymnaea stagnalis</name>
    <name type="common">Great pond snail</name>
    <name type="synonym">Helix stagnalis</name>
    <dbReference type="NCBI Taxonomy" id="6523"/>
    <lineage>
        <taxon>Eukaryota</taxon>
        <taxon>Metazoa</taxon>
        <taxon>Spiralia</taxon>
        <taxon>Lophotrochozoa</taxon>
        <taxon>Mollusca</taxon>
        <taxon>Gastropoda</taxon>
        <taxon>Heterobranchia</taxon>
        <taxon>Euthyneura</taxon>
        <taxon>Panpulmonata</taxon>
        <taxon>Hygrophila</taxon>
        <taxon>Lymnaeoidea</taxon>
        <taxon>Lymnaeidae</taxon>
        <taxon>Lymnaea</taxon>
    </lineage>
</organism>
<reference evidence="2 3" key="1">
    <citation type="submission" date="2024-04" db="EMBL/GenBank/DDBJ databases">
        <authorList>
            <consortium name="Genoscope - CEA"/>
            <person name="William W."/>
        </authorList>
    </citation>
    <scope>NUCLEOTIDE SEQUENCE [LARGE SCALE GENOMIC DNA]</scope>
</reference>